<name>A0A060T3X1_BLAAD</name>
<protein>
    <submittedName>
        <fullName evidence="1">ARAD1C43626p</fullName>
    </submittedName>
</protein>
<reference evidence="1" key="2">
    <citation type="submission" date="2014-06" db="EMBL/GenBank/DDBJ databases">
        <title>The complete genome of Blastobotrys (Arxula) adeninivorans LS3 - a yeast of biotechnological interest.</title>
        <authorList>
            <person name="Kunze G."/>
            <person name="Gaillardin C."/>
            <person name="Czernicka M."/>
            <person name="Durrens P."/>
            <person name="Martin T."/>
            <person name="Boer E."/>
            <person name="Gabaldon T."/>
            <person name="Cruz J."/>
            <person name="Talla E."/>
            <person name="Marck C."/>
            <person name="Goffeau A."/>
            <person name="Barbe V."/>
            <person name="Baret P."/>
            <person name="Baronian K."/>
            <person name="Beier S."/>
            <person name="Bleykasten C."/>
            <person name="Bode R."/>
            <person name="Casaregola S."/>
            <person name="Despons L."/>
            <person name="Fairhead C."/>
            <person name="Giersberg M."/>
            <person name="Gierski P."/>
            <person name="Hahnel U."/>
            <person name="Hartmann A."/>
            <person name="Jankowska D."/>
            <person name="Jubin C."/>
            <person name="Jung P."/>
            <person name="Lafontaine I."/>
            <person name="Leh-Louis V."/>
            <person name="Lemaire M."/>
            <person name="Marcet-Houben M."/>
            <person name="Mascher M."/>
            <person name="Morel G."/>
            <person name="Richard G.-F."/>
            <person name="Riechen J."/>
            <person name="Sacerdot C."/>
            <person name="Sarkar A."/>
            <person name="Savel G."/>
            <person name="Schacherer J."/>
            <person name="Sherman D."/>
            <person name="Straub M.-L."/>
            <person name="Stein N."/>
            <person name="Thierry A."/>
            <person name="Trautwein-Schult A."/>
            <person name="Westhof E."/>
            <person name="Worch S."/>
            <person name="Dujon B."/>
            <person name="Souciet J.-L."/>
            <person name="Wincker P."/>
            <person name="Scholz U."/>
            <person name="Neuveglise N."/>
        </authorList>
    </citation>
    <scope>NUCLEOTIDE SEQUENCE</scope>
    <source>
        <strain evidence="1">LS3</strain>
    </source>
</reference>
<dbReference type="EMBL" id="HG937693">
    <property type="protein sequence ID" value="CDP35795.1"/>
    <property type="molecule type" value="Genomic_DNA"/>
</dbReference>
<sequence>MQQQPVHGLVPCNRTIKRFVHIVRSRRRKQVSVRLIISCCNQILMLHIMFPRPSCRPCCTTGSAATETLLLSLISLALQ</sequence>
<gene>
    <name evidence="1" type="ORF">GNLVRS02_ARAD1C43626g</name>
</gene>
<proteinExistence type="predicted"/>
<dbReference type="AlphaFoldDB" id="A0A060T3X1"/>
<reference evidence="1" key="1">
    <citation type="submission" date="2014-02" db="EMBL/GenBank/DDBJ databases">
        <authorList>
            <person name="Genoscope - CEA"/>
        </authorList>
    </citation>
    <scope>NUCLEOTIDE SEQUENCE</scope>
    <source>
        <strain evidence="1">LS3</strain>
    </source>
</reference>
<organism evidence="1">
    <name type="scientific">Blastobotrys adeninivorans</name>
    <name type="common">Yeast</name>
    <name type="synonym">Arxula adeninivorans</name>
    <dbReference type="NCBI Taxonomy" id="409370"/>
    <lineage>
        <taxon>Eukaryota</taxon>
        <taxon>Fungi</taxon>
        <taxon>Dikarya</taxon>
        <taxon>Ascomycota</taxon>
        <taxon>Saccharomycotina</taxon>
        <taxon>Dipodascomycetes</taxon>
        <taxon>Dipodascales</taxon>
        <taxon>Trichomonascaceae</taxon>
        <taxon>Blastobotrys</taxon>
    </lineage>
</organism>
<accession>A0A060T3X1</accession>
<evidence type="ECO:0000313" key="1">
    <source>
        <dbReference type="EMBL" id="CDP35795.1"/>
    </source>
</evidence>